<comment type="caution">
    <text evidence="7">The sequence shown here is derived from an EMBL/GenBank/DDBJ whole genome shotgun (WGS) entry which is preliminary data.</text>
</comment>
<dbReference type="STRING" id="52838.A0A4S8K9Y2"/>
<evidence type="ECO:0000256" key="2">
    <source>
        <dbReference type="ARBA" id="ARBA00022676"/>
    </source>
</evidence>
<evidence type="ECO:0000256" key="1">
    <source>
        <dbReference type="ARBA" id="ARBA00004606"/>
    </source>
</evidence>
<sequence length="405" mass="47076">MKIPQAWQFRNGNVQIIPVQFRRPRSRRPHWIIILICLVCVSLIGAYVYPPRRYSACYFFASSICSPLKDLLPPTARVLTDDEFASNVLIKNILSMPSVELKNSKIAFMFLTPGSLPFERLWEKFFLGHEGRFSIYVHASREKPVHVSPLFDGRDIQSSKVVWGKISMVDAEKRLLANAIQDPENQHFVLLSDSCVPLHNFDYVFNYLMGTNVSFIDSFWDPGPHGNARYTEHMLPEIEEDDFRKGSQASISFFFNSQASQIWFSMTRRHALIVLADNLYYTKFKLYCKPGFDGRNCYADEHYLPTLFNMVDPIGMANWSVTHVDWSEGKWHPKAYRAQDVTYELLKNITSIDENYHITSDEKKVATQKPCLWNGMKRPCYLFARKFYPEALDNLIHLFSNYTVI</sequence>
<dbReference type="EMBL" id="PYDT01000001">
    <property type="protein sequence ID" value="THU71829.1"/>
    <property type="molecule type" value="Genomic_DNA"/>
</dbReference>
<comment type="subcellular location">
    <subcellularLocation>
        <location evidence="1">Membrane</location>
        <topology evidence="1">Single-pass type II membrane protein</topology>
    </subcellularLocation>
</comment>
<evidence type="ECO:0000313" key="7">
    <source>
        <dbReference type="EMBL" id="THU71829.1"/>
    </source>
</evidence>
<dbReference type="PANTHER" id="PTHR31042">
    <property type="entry name" value="CORE-2/I-BRANCHING BETA-1,6-N-ACETYLGLUCOSAMINYLTRANSFERASE FAMILY PROTEIN-RELATED"/>
    <property type="match status" value="1"/>
</dbReference>
<gene>
    <name evidence="7" type="ORF">C4D60_Mb04t05630</name>
</gene>
<dbReference type="AlphaFoldDB" id="A0A4S8K9Y2"/>
<dbReference type="InterPro" id="IPR003406">
    <property type="entry name" value="Glyco_trans_14"/>
</dbReference>
<evidence type="ECO:0000256" key="3">
    <source>
        <dbReference type="ARBA" id="ARBA00022679"/>
    </source>
</evidence>
<evidence type="ECO:0000313" key="8">
    <source>
        <dbReference type="Proteomes" id="UP000317650"/>
    </source>
</evidence>
<accession>A0A4S8K9Y2</accession>
<keyword evidence="2" id="KW-0328">Glycosyltransferase</keyword>
<organism evidence="7 8">
    <name type="scientific">Musa balbisiana</name>
    <name type="common">Banana</name>
    <dbReference type="NCBI Taxonomy" id="52838"/>
    <lineage>
        <taxon>Eukaryota</taxon>
        <taxon>Viridiplantae</taxon>
        <taxon>Streptophyta</taxon>
        <taxon>Embryophyta</taxon>
        <taxon>Tracheophyta</taxon>
        <taxon>Spermatophyta</taxon>
        <taxon>Magnoliopsida</taxon>
        <taxon>Liliopsida</taxon>
        <taxon>Zingiberales</taxon>
        <taxon>Musaceae</taxon>
        <taxon>Musa</taxon>
    </lineage>
</organism>
<keyword evidence="4 6" id="KW-0472">Membrane</keyword>
<dbReference type="Proteomes" id="UP000317650">
    <property type="component" value="Chromosome 4"/>
</dbReference>
<keyword evidence="8" id="KW-1185">Reference proteome</keyword>
<dbReference type="PANTHER" id="PTHR31042:SF150">
    <property type="entry name" value="OS06G0661900 PROTEIN"/>
    <property type="match status" value="1"/>
</dbReference>
<feature type="transmembrane region" description="Helical" evidence="6">
    <location>
        <begin position="31"/>
        <end position="49"/>
    </location>
</feature>
<dbReference type="GO" id="GO:0016020">
    <property type="term" value="C:membrane"/>
    <property type="evidence" value="ECO:0007669"/>
    <property type="project" value="UniProtKB-SubCell"/>
</dbReference>
<evidence type="ECO:0000256" key="4">
    <source>
        <dbReference type="ARBA" id="ARBA00023136"/>
    </source>
</evidence>
<keyword evidence="6" id="KW-1133">Transmembrane helix</keyword>
<name>A0A4S8K9Y2_MUSBA</name>
<reference evidence="7 8" key="1">
    <citation type="journal article" date="2019" name="Nat. Plants">
        <title>Genome sequencing of Musa balbisiana reveals subgenome evolution and function divergence in polyploid bananas.</title>
        <authorList>
            <person name="Yao X."/>
        </authorList>
    </citation>
    <scope>NUCLEOTIDE SEQUENCE [LARGE SCALE GENOMIC DNA]</scope>
    <source>
        <strain evidence="8">cv. DH-PKW</strain>
        <tissue evidence="7">Leaves</tissue>
    </source>
</reference>
<dbReference type="Pfam" id="PF02485">
    <property type="entry name" value="Branch"/>
    <property type="match status" value="1"/>
</dbReference>
<dbReference type="GO" id="GO:0016757">
    <property type="term" value="F:glycosyltransferase activity"/>
    <property type="evidence" value="ECO:0007669"/>
    <property type="project" value="UniProtKB-KW"/>
</dbReference>
<dbReference type="InterPro" id="IPR044174">
    <property type="entry name" value="BC10-like"/>
</dbReference>
<keyword evidence="5" id="KW-0325">Glycoprotein</keyword>
<proteinExistence type="predicted"/>
<evidence type="ECO:0008006" key="9">
    <source>
        <dbReference type="Google" id="ProtNLM"/>
    </source>
</evidence>
<evidence type="ECO:0000256" key="6">
    <source>
        <dbReference type="SAM" id="Phobius"/>
    </source>
</evidence>
<keyword evidence="6" id="KW-0812">Transmembrane</keyword>
<evidence type="ECO:0000256" key="5">
    <source>
        <dbReference type="ARBA" id="ARBA00023180"/>
    </source>
</evidence>
<keyword evidence="3" id="KW-0808">Transferase</keyword>
<protein>
    <recommendedName>
        <fullName evidence="9">Glycosyl transferase family 14 protein</fullName>
    </recommendedName>
</protein>